<dbReference type="Proteomes" id="UP000504633">
    <property type="component" value="Unplaced"/>
</dbReference>
<dbReference type="AlphaFoldDB" id="A0A6J1M3K4"/>
<organism evidence="8 9">
    <name type="scientific">Drosophila hydei</name>
    <name type="common">Fruit fly</name>
    <dbReference type="NCBI Taxonomy" id="7224"/>
    <lineage>
        <taxon>Eukaryota</taxon>
        <taxon>Metazoa</taxon>
        <taxon>Ecdysozoa</taxon>
        <taxon>Arthropoda</taxon>
        <taxon>Hexapoda</taxon>
        <taxon>Insecta</taxon>
        <taxon>Pterygota</taxon>
        <taxon>Neoptera</taxon>
        <taxon>Endopterygota</taxon>
        <taxon>Diptera</taxon>
        <taxon>Brachycera</taxon>
        <taxon>Muscomorpha</taxon>
        <taxon>Ephydroidea</taxon>
        <taxon>Drosophilidae</taxon>
        <taxon>Drosophila</taxon>
    </lineage>
</organism>
<dbReference type="PANTHER" id="PTHR13317:SF4">
    <property type="entry name" value="TRANSMEMBRANE ANTERIOR POSTERIOR TRANSFORMATION PROTEIN 1 HOMOLOG"/>
    <property type="match status" value="1"/>
</dbReference>
<feature type="transmembrane region" description="Helical" evidence="7">
    <location>
        <begin position="408"/>
        <end position="427"/>
    </location>
</feature>
<evidence type="ECO:0000313" key="9">
    <source>
        <dbReference type="RefSeq" id="XP_023173631.2"/>
    </source>
</evidence>
<dbReference type="Pfam" id="PF05346">
    <property type="entry name" value="DUF747"/>
    <property type="match status" value="1"/>
</dbReference>
<feature type="region of interest" description="Disordered" evidence="6">
    <location>
        <begin position="626"/>
        <end position="661"/>
    </location>
</feature>
<evidence type="ECO:0000256" key="6">
    <source>
        <dbReference type="SAM" id="MobiDB-lite"/>
    </source>
</evidence>
<feature type="transmembrane region" description="Helical" evidence="7">
    <location>
        <begin position="244"/>
        <end position="264"/>
    </location>
</feature>
<evidence type="ECO:0000256" key="3">
    <source>
        <dbReference type="ARBA" id="ARBA00022692"/>
    </source>
</evidence>
<keyword evidence="4 7" id="KW-1133">Transmembrane helix</keyword>
<evidence type="ECO:0000256" key="1">
    <source>
        <dbReference type="ARBA" id="ARBA00004141"/>
    </source>
</evidence>
<dbReference type="GeneID" id="111601333"/>
<evidence type="ECO:0000313" key="8">
    <source>
        <dbReference type="Proteomes" id="UP000504633"/>
    </source>
</evidence>
<dbReference type="GO" id="GO:0005789">
    <property type="term" value="C:endoplasmic reticulum membrane"/>
    <property type="evidence" value="ECO:0007669"/>
    <property type="project" value="TreeGrafter"/>
</dbReference>
<keyword evidence="3 7" id="KW-0812">Transmembrane</keyword>
<dbReference type="OrthoDB" id="29023at2759"/>
<evidence type="ECO:0000256" key="7">
    <source>
        <dbReference type="SAM" id="Phobius"/>
    </source>
</evidence>
<keyword evidence="8" id="KW-1185">Reference proteome</keyword>
<accession>A0A6J1M3K4</accession>
<reference evidence="9" key="1">
    <citation type="submission" date="2025-08" db="UniProtKB">
        <authorList>
            <consortium name="RefSeq"/>
        </authorList>
    </citation>
    <scope>IDENTIFICATION</scope>
    <source>
        <strain evidence="9">15085-1641.00</strain>
        <tissue evidence="9">Whole body</tissue>
    </source>
</reference>
<feature type="transmembrane region" description="Helical" evidence="7">
    <location>
        <begin position="433"/>
        <end position="457"/>
    </location>
</feature>
<keyword evidence="5 7" id="KW-0472">Membrane</keyword>
<dbReference type="GO" id="GO:0036064">
    <property type="term" value="C:ciliary basal body"/>
    <property type="evidence" value="ECO:0007669"/>
    <property type="project" value="TreeGrafter"/>
</dbReference>
<sequence>MHNSHTNSGIKRQLRYRGDVSGSVSHIEVLQNEETHKLPKVKSPTIVDDVGVAAAASHQRVYNAGSESSTFYDFFKVEMTRGYMLEHDEERYSARRQKIYSFMRIPRDLERFMVYGIMQCADSFLYIHTFLPVRFLLAVWSLLTRTVARIFRLRSGSQRLLSPAEICDLLKGAIWITVTMIMLLVDTNRVYHIIKSQSIIKLYIFYNMLEVGDRLLSAFGQDTIDALFWTATEPKNSKREHFGVVTHILFTLIYVFLHSGLIMFQATCLNVAVNSNNKGLLTIMISNNFVELKGSVFKKFDKNNLFQLTCSDVRERFHLSVLLFIVMIQTMKEFDWSITQFCVMLPDCFAVLFTEILIDWVKHAFITRFNELPESIYREYTTSLAYDMTQTRQKHAFSDHSDLVARRMGFIPFPLAVVLIKAIYTAVSFHNIAAWLLFLLAYLFALGLRICLTICALGKACKLMKEHQTERNTSTPSSMTNVPVIGATAAAFATSNVQLLNNNNNINSSCNSGSSFKPTSMATLSLDPGLNFSRATSTSTPKKATSEQELDVTNSLELGATALFSNSDVDLDDVCLNEQVTNVNSNANNQEVYLDEELARSEPDLMQLSDAVGAVASVSAHLDRAKGLPKRTHKRSESEPFMGMPCLNEKLTGPMSGSNAT</sequence>
<dbReference type="GO" id="GO:0045724">
    <property type="term" value="P:positive regulation of cilium assembly"/>
    <property type="evidence" value="ECO:0007669"/>
    <property type="project" value="TreeGrafter"/>
</dbReference>
<comment type="subcellular location">
    <subcellularLocation>
        <location evidence="1">Membrane</location>
        <topology evidence="1">Multi-pass membrane protein</topology>
    </subcellularLocation>
</comment>
<dbReference type="RefSeq" id="XP_023173631.2">
    <property type="nucleotide sequence ID" value="XM_023317863.2"/>
</dbReference>
<protein>
    <submittedName>
        <fullName evidence="9">Protein TAPT1 homolog</fullName>
    </submittedName>
</protein>
<evidence type="ECO:0000256" key="5">
    <source>
        <dbReference type="ARBA" id="ARBA00023136"/>
    </source>
</evidence>
<proteinExistence type="inferred from homology"/>
<dbReference type="KEGG" id="dhe:111601333"/>
<dbReference type="OMA" id="IVMIQTM"/>
<evidence type="ECO:0000256" key="4">
    <source>
        <dbReference type="ARBA" id="ARBA00022989"/>
    </source>
</evidence>
<name>A0A6J1M3K4_DROHY</name>
<feature type="transmembrane region" description="Helical" evidence="7">
    <location>
        <begin position="124"/>
        <end position="143"/>
    </location>
</feature>
<gene>
    <name evidence="9" type="primary">LOC111601333</name>
</gene>
<dbReference type="PANTHER" id="PTHR13317">
    <property type="entry name" value="TRANSMEMBRANE ANTERIOR POSTERIOR TRANSFORMATION PROTEIN 1 HOMOLOG"/>
    <property type="match status" value="1"/>
</dbReference>
<comment type="similarity">
    <text evidence="2">Belongs to the TAPT1 family.</text>
</comment>
<evidence type="ECO:0000256" key="2">
    <source>
        <dbReference type="ARBA" id="ARBA00008803"/>
    </source>
</evidence>
<dbReference type="InterPro" id="IPR008010">
    <property type="entry name" value="Tatp1"/>
</dbReference>